<feature type="transmembrane region" description="Helical" evidence="6">
    <location>
        <begin position="157"/>
        <end position="178"/>
    </location>
</feature>
<evidence type="ECO:0000256" key="1">
    <source>
        <dbReference type="ARBA" id="ARBA00004651"/>
    </source>
</evidence>
<evidence type="ECO:0000256" key="6">
    <source>
        <dbReference type="SAM" id="Phobius"/>
    </source>
</evidence>
<evidence type="ECO:0000256" key="4">
    <source>
        <dbReference type="ARBA" id="ARBA00022989"/>
    </source>
</evidence>
<keyword evidence="3 6" id="KW-0812">Transmembrane</keyword>
<gene>
    <name evidence="7" type="ORF">GM50_1830</name>
</gene>
<comment type="caution">
    <text evidence="7">The sequence shown here is derived from an EMBL/GenBank/DDBJ whole genome shotgun (WGS) entry which is preliminary data.</text>
</comment>
<dbReference type="GO" id="GO:0005886">
    <property type="term" value="C:plasma membrane"/>
    <property type="evidence" value="ECO:0007669"/>
    <property type="project" value="UniProtKB-SubCell"/>
</dbReference>
<dbReference type="PIRSF" id="PIRSF006324">
    <property type="entry name" value="LeuE"/>
    <property type="match status" value="1"/>
</dbReference>
<comment type="subcellular location">
    <subcellularLocation>
        <location evidence="1">Cell membrane</location>
        <topology evidence="1">Multi-pass membrane protein</topology>
    </subcellularLocation>
</comment>
<accession>A0A094QE32</accession>
<dbReference type="GO" id="GO:0015171">
    <property type="term" value="F:amino acid transmembrane transporter activity"/>
    <property type="evidence" value="ECO:0007669"/>
    <property type="project" value="TreeGrafter"/>
</dbReference>
<reference evidence="7" key="1">
    <citation type="submission" date="2014-05" db="EMBL/GenBank/DDBJ databases">
        <title>Key roles for freshwater Actinobacteria revealed by deep metagenomic sequencing.</title>
        <authorList>
            <person name="Ghai R."/>
            <person name="Mizuno C.M."/>
            <person name="Picazo A."/>
            <person name="Camacho A."/>
            <person name="Rodriguez-Valera F."/>
        </authorList>
    </citation>
    <scope>NUCLEOTIDE SEQUENCE</scope>
</reference>
<dbReference type="PANTHER" id="PTHR30086">
    <property type="entry name" value="ARGININE EXPORTER PROTEIN ARGO"/>
    <property type="match status" value="1"/>
</dbReference>
<dbReference type="InterPro" id="IPR001123">
    <property type="entry name" value="LeuE-type"/>
</dbReference>
<feature type="transmembrane region" description="Helical" evidence="6">
    <location>
        <begin position="14"/>
        <end position="33"/>
    </location>
</feature>
<evidence type="ECO:0000256" key="5">
    <source>
        <dbReference type="ARBA" id="ARBA00023136"/>
    </source>
</evidence>
<feature type="transmembrane region" description="Helical" evidence="6">
    <location>
        <begin position="45"/>
        <end position="69"/>
    </location>
</feature>
<name>A0A094QE32_9ZZZZ</name>
<evidence type="ECO:0000256" key="2">
    <source>
        <dbReference type="ARBA" id="ARBA00022475"/>
    </source>
</evidence>
<feature type="transmembrane region" description="Helical" evidence="6">
    <location>
        <begin position="75"/>
        <end position="93"/>
    </location>
</feature>
<keyword evidence="4 6" id="KW-1133">Transmembrane helix</keyword>
<evidence type="ECO:0008006" key="8">
    <source>
        <dbReference type="Google" id="ProtNLM"/>
    </source>
</evidence>
<evidence type="ECO:0000313" key="7">
    <source>
        <dbReference type="EMBL" id="KGA20449.1"/>
    </source>
</evidence>
<organism evidence="7">
    <name type="scientific">freshwater metagenome</name>
    <dbReference type="NCBI Taxonomy" id="449393"/>
    <lineage>
        <taxon>unclassified sequences</taxon>
        <taxon>metagenomes</taxon>
        <taxon>ecological metagenomes</taxon>
    </lineage>
</organism>
<dbReference type="EMBL" id="JNSK01000003">
    <property type="protein sequence ID" value="KGA20449.1"/>
    <property type="molecule type" value="Genomic_DNA"/>
</dbReference>
<protein>
    <recommendedName>
        <fullName evidence="8">LysE family translocator</fullName>
    </recommendedName>
</protein>
<dbReference type="Pfam" id="PF01810">
    <property type="entry name" value="LysE"/>
    <property type="match status" value="1"/>
</dbReference>
<dbReference type="PANTHER" id="PTHR30086:SF20">
    <property type="entry name" value="ARGININE EXPORTER PROTEIN ARGO-RELATED"/>
    <property type="match status" value="1"/>
</dbReference>
<feature type="transmembrane region" description="Helical" evidence="6">
    <location>
        <begin position="198"/>
        <end position="216"/>
    </location>
</feature>
<keyword evidence="5 6" id="KW-0472">Membrane</keyword>
<sequence length="222" mass="23683">MRVLSVIPSRIGEYLVAAVVIILAPGPSVLFVIARAISWGRRVAILTVLGNSLGALTLSVVVALGFGPLLSRSELLYAAVQWGGGLYLLYLGVDAWRKRSLHAAAMSDAKELHSPTLWQCVRDGFWVGALNPKGIVFFAAVLPPFADKDQGEITQQLLFMGACFAILAFFLDSTWGLLAGTARNWLSGDERRLVSLGALGGIVIIVLGILVIATAARDLIAK</sequence>
<keyword evidence="2" id="KW-1003">Cell membrane</keyword>
<proteinExistence type="predicted"/>
<evidence type="ECO:0000256" key="3">
    <source>
        <dbReference type="ARBA" id="ARBA00022692"/>
    </source>
</evidence>
<dbReference type="AlphaFoldDB" id="A0A094QE32"/>